<feature type="transmembrane region" description="Helical" evidence="1">
    <location>
        <begin position="30"/>
        <end position="49"/>
    </location>
</feature>
<name>A0A2M8WR91_9MICO</name>
<proteinExistence type="predicted"/>
<keyword evidence="1" id="KW-1133">Transmembrane helix</keyword>
<accession>A0A2M8WR91</accession>
<dbReference type="NCBIfam" id="NF047864">
    <property type="entry name" value="CBU_0592_membra"/>
    <property type="match status" value="1"/>
</dbReference>
<dbReference type="Pfam" id="PF26604">
    <property type="entry name" value="CBU_0592"/>
    <property type="match status" value="1"/>
</dbReference>
<dbReference type="RefSeq" id="WP_100350116.1">
    <property type="nucleotide sequence ID" value="NZ_PGTZ01000008.1"/>
</dbReference>
<organism evidence="3 4">
    <name type="scientific">Luteimicrobium subarcticum</name>
    <dbReference type="NCBI Taxonomy" id="620910"/>
    <lineage>
        <taxon>Bacteria</taxon>
        <taxon>Bacillati</taxon>
        <taxon>Actinomycetota</taxon>
        <taxon>Actinomycetes</taxon>
        <taxon>Micrococcales</taxon>
        <taxon>Luteimicrobium</taxon>
    </lineage>
</organism>
<dbReference type="Proteomes" id="UP000231586">
    <property type="component" value="Unassembled WGS sequence"/>
</dbReference>
<evidence type="ECO:0000259" key="2">
    <source>
        <dbReference type="Pfam" id="PF26604"/>
    </source>
</evidence>
<sequence length="88" mass="9338">MYDVVQIVGSLLILSAFVGSLLGRIDASGYRYLVVNAVGSAILTVTAIISREWGFIMLEGVWAVVSVYTIVRKARGGGRPGEPQPQGA</sequence>
<gene>
    <name evidence="3" type="ORF">CLV34_1997</name>
</gene>
<dbReference type="OrthoDB" id="73992at2"/>
<keyword evidence="1" id="KW-0812">Transmembrane</keyword>
<comment type="caution">
    <text evidence="3">The sequence shown here is derived from an EMBL/GenBank/DDBJ whole genome shotgun (WGS) entry which is preliminary data.</text>
</comment>
<reference evidence="3 4" key="1">
    <citation type="submission" date="2017-11" db="EMBL/GenBank/DDBJ databases">
        <title>Genomic Encyclopedia of Archaeal and Bacterial Type Strains, Phase II (KMG-II): From Individual Species to Whole Genera.</title>
        <authorList>
            <person name="Goeker M."/>
        </authorList>
    </citation>
    <scope>NUCLEOTIDE SEQUENCE [LARGE SCALE GENOMIC DNA]</scope>
    <source>
        <strain evidence="3 4">DSM 22413</strain>
    </source>
</reference>
<evidence type="ECO:0000313" key="3">
    <source>
        <dbReference type="EMBL" id="PJI93424.1"/>
    </source>
</evidence>
<dbReference type="EMBL" id="PGTZ01000008">
    <property type="protein sequence ID" value="PJI93424.1"/>
    <property type="molecule type" value="Genomic_DNA"/>
</dbReference>
<dbReference type="AlphaFoldDB" id="A0A2M8WR91"/>
<evidence type="ECO:0000256" key="1">
    <source>
        <dbReference type="SAM" id="Phobius"/>
    </source>
</evidence>
<dbReference type="InterPro" id="IPR058058">
    <property type="entry name" value="CBU_0592-like"/>
</dbReference>
<protein>
    <recommendedName>
        <fullName evidence="2">CBU-0592-like domain-containing protein</fullName>
    </recommendedName>
</protein>
<feature type="domain" description="CBU-0592-like" evidence="2">
    <location>
        <begin position="2"/>
        <end position="75"/>
    </location>
</feature>
<keyword evidence="1" id="KW-0472">Membrane</keyword>
<feature type="transmembrane region" description="Helical" evidence="1">
    <location>
        <begin position="6"/>
        <end position="23"/>
    </location>
</feature>
<evidence type="ECO:0000313" key="4">
    <source>
        <dbReference type="Proteomes" id="UP000231586"/>
    </source>
</evidence>
<keyword evidence="4" id="KW-1185">Reference proteome</keyword>
<feature type="transmembrane region" description="Helical" evidence="1">
    <location>
        <begin position="55"/>
        <end position="71"/>
    </location>
</feature>